<evidence type="ECO:0000256" key="4">
    <source>
        <dbReference type="ARBA" id="ARBA00012201"/>
    </source>
</evidence>
<keyword evidence="10 15" id="KW-1133">Transmembrane helix</keyword>
<evidence type="ECO:0000256" key="12">
    <source>
        <dbReference type="ARBA" id="ARBA00023136"/>
    </source>
</evidence>
<evidence type="ECO:0000256" key="1">
    <source>
        <dbReference type="ARBA" id="ARBA00001593"/>
    </source>
</evidence>
<dbReference type="PANTHER" id="PTHR45627">
    <property type="entry name" value="ADENYLATE CYCLASE TYPE 1"/>
    <property type="match status" value="1"/>
</dbReference>
<evidence type="ECO:0000256" key="15">
    <source>
        <dbReference type="SAM" id="Phobius"/>
    </source>
</evidence>
<evidence type="ECO:0000256" key="3">
    <source>
        <dbReference type="ARBA" id="ARBA00004141"/>
    </source>
</evidence>
<keyword evidence="8" id="KW-0067">ATP-binding</keyword>
<feature type="transmembrane region" description="Helical" evidence="15">
    <location>
        <begin position="48"/>
        <end position="70"/>
    </location>
</feature>
<keyword evidence="9" id="KW-0460">Magnesium</keyword>
<feature type="transmembrane region" description="Helical" evidence="15">
    <location>
        <begin position="695"/>
        <end position="715"/>
    </location>
</feature>
<reference evidence="17" key="1">
    <citation type="submission" date="2020-06" db="EMBL/GenBank/DDBJ databases">
        <title>Draft genome of Bugula neritina, a colonial animal packing powerful symbionts and potential medicines.</title>
        <authorList>
            <person name="Rayko M."/>
        </authorList>
    </citation>
    <scope>NUCLEOTIDE SEQUENCE [LARGE SCALE GENOMIC DNA]</scope>
    <source>
        <strain evidence="17">Kwan_BN1</strain>
    </source>
</reference>
<dbReference type="SMART" id="SM00044">
    <property type="entry name" value="CYCc"/>
    <property type="match status" value="2"/>
</dbReference>
<comment type="subcellular location">
    <subcellularLocation>
        <location evidence="3">Membrane</location>
        <topology evidence="3">Multi-pass membrane protein</topology>
    </subcellularLocation>
</comment>
<dbReference type="Pfam" id="PF00211">
    <property type="entry name" value="Guanylate_cyc"/>
    <property type="match status" value="2"/>
</dbReference>
<evidence type="ECO:0000256" key="7">
    <source>
        <dbReference type="ARBA" id="ARBA00022741"/>
    </source>
</evidence>
<accession>A0A7J7JJ54</accession>
<evidence type="ECO:0000256" key="14">
    <source>
        <dbReference type="RuleBase" id="RU000405"/>
    </source>
</evidence>
<comment type="caution">
    <text evidence="17">The sequence shown here is derived from an EMBL/GenBank/DDBJ whole genome shotgun (WGS) entry which is preliminary data.</text>
</comment>
<keyword evidence="18" id="KW-1185">Reference proteome</keyword>
<feature type="transmembrane region" description="Helical" evidence="15">
    <location>
        <begin position="722"/>
        <end position="739"/>
    </location>
</feature>
<organism evidence="17 18">
    <name type="scientific">Bugula neritina</name>
    <name type="common">Brown bryozoan</name>
    <name type="synonym">Sertularia neritina</name>
    <dbReference type="NCBI Taxonomy" id="10212"/>
    <lineage>
        <taxon>Eukaryota</taxon>
        <taxon>Metazoa</taxon>
        <taxon>Spiralia</taxon>
        <taxon>Lophotrochozoa</taxon>
        <taxon>Bryozoa</taxon>
        <taxon>Gymnolaemata</taxon>
        <taxon>Cheilostomatida</taxon>
        <taxon>Flustrina</taxon>
        <taxon>Buguloidea</taxon>
        <taxon>Bugulidae</taxon>
        <taxon>Bugula</taxon>
    </lineage>
</organism>
<dbReference type="InterPro" id="IPR029787">
    <property type="entry name" value="Nucleotide_cyclase"/>
</dbReference>
<keyword evidence="7" id="KW-0547">Nucleotide-binding</keyword>
<dbReference type="PROSITE" id="PS50125">
    <property type="entry name" value="GUANYLATE_CYCLASE_2"/>
    <property type="match status" value="2"/>
</dbReference>
<dbReference type="GO" id="GO:0046872">
    <property type="term" value="F:metal ion binding"/>
    <property type="evidence" value="ECO:0007669"/>
    <property type="project" value="UniProtKB-KW"/>
</dbReference>
<dbReference type="GO" id="GO:0006171">
    <property type="term" value="P:cAMP biosynthetic process"/>
    <property type="evidence" value="ECO:0007669"/>
    <property type="project" value="UniProtKB-KW"/>
</dbReference>
<keyword evidence="11" id="KW-0115">cAMP biosynthesis</keyword>
<feature type="transmembrane region" description="Helical" evidence="15">
    <location>
        <begin position="76"/>
        <end position="99"/>
    </location>
</feature>
<dbReference type="GO" id="GO:0007189">
    <property type="term" value="P:adenylate cyclase-activating G protein-coupled receptor signaling pathway"/>
    <property type="evidence" value="ECO:0007669"/>
    <property type="project" value="TreeGrafter"/>
</dbReference>
<feature type="transmembrane region" description="Helical" evidence="15">
    <location>
        <begin position="584"/>
        <end position="606"/>
    </location>
</feature>
<evidence type="ECO:0000256" key="10">
    <source>
        <dbReference type="ARBA" id="ARBA00022989"/>
    </source>
</evidence>
<feature type="transmembrane region" description="Helical" evidence="15">
    <location>
        <begin position="135"/>
        <end position="167"/>
    </location>
</feature>
<keyword evidence="6" id="KW-0479">Metal-binding</keyword>
<dbReference type="FunFam" id="3.30.70.1230:FF:000032">
    <property type="entry name" value="Adenylyl cyclase 78C"/>
    <property type="match status" value="1"/>
</dbReference>
<dbReference type="PROSITE" id="PS00452">
    <property type="entry name" value="GUANYLATE_CYCLASE_1"/>
    <property type="match status" value="1"/>
</dbReference>
<dbReference type="EMBL" id="VXIV02002437">
    <property type="protein sequence ID" value="KAF6025654.1"/>
    <property type="molecule type" value="Genomic_DNA"/>
</dbReference>
<evidence type="ECO:0000256" key="6">
    <source>
        <dbReference type="ARBA" id="ARBA00022723"/>
    </source>
</evidence>
<evidence type="ECO:0000313" key="17">
    <source>
        <dbReference type="EMBL" id="KAF6025654.1"/>
    </source>
</evidence>
<dbReference type="InterPro" id="IPR018297">
    <property type="entry name" value="A/G_cyclase_CS"/>
</dbReference>
<dbReference type="Proteomes" id="UP000593567">
    <property type="component" value="Unassembled WGS sequence"/>
</dbReference>
<dbReference type="OrthoDB" id="2107370at2759"/>
<dbReference type="Gene3D" id="3.30.70.1230">
    <property type="entry name" value="Nucleotide cyclase"/>
    <property type="match status" value="2"/>
</dbReference>
<name>A0A7J7JJ54_BUGNE</name>
<feature type="transmembrane region" description="Helical" evidence="15">
    <location>
        <begin position="643"/>
        <end position="665"/>
    </location>
</feature>
<dbReference type="CDD" id="cd07302">
    <property type="entry name" value="CHD"/>
    <property type="match status" value="2"/>
</dbReference>
<dbReference type="GO" id="GO:0035556">
    <property type="term" value="P:intracellular signal transduction"/>
    <property type="evidence" value="ECO:0007669"/>
    <property type="project" value="InterPro"/>
</dbReference>
<evidence type="ECO:0000256" key="13">
    <source>
        <dbReference type="ARBA" id="ARBA00023239"/>
    </source>
</evidence>
<feature type="transmembrane region" description="Helical" evidence="15">
    <location>
        <begin position="111"/>
        <end position="129"/>
    </location>
</feature>
<dbReference type="GO" id="GO:0005886">
    <property type="term" value="C:plasma membrane"/>
    <property type="evidence" value="ECO:0007669"/>
    <property type="project" value="TreeGrafter"/>
</dbReference>
<dbReference type="SUPFAM" id="SSF55073">
    <property type="entry name" value="Nucleotide cyclase"/>
    <property type="match status" value="2"/>
</dbReference>
<dbReference type="PANTHER" id="PTHR45627:SF12">
    <property type="entry name" value="ADENYLATE CYCLASE TYPE 2"/>
    <property type="match status" value="1"/>
</dbReference>
<evidence type="ECO:0000256" key="9">
    <source>
        <dbReference type="ARBA" id="ARBA00022842"/>
    </source>
</evidence>
<proteinExistence type="inferred from homology"/>
<evidence type="ECO:0000259" key="16">
    <source>
        <dbReference type="PROSITE" id="PS50125"/>
    </source>
</evidence>
<evidence type="ECO:0000256" key="5">
    <source>
        <dbReference type="ARBA" id="ARBA00022692"/>
    </source>
</evidence>
<comment type="catalytic activity">
    <reaction evidence="1">
        <text>ATP = 3',5'-cyclic AMP + diphosphate</text>
        <dbReference type="Rhea" id="RHEA:15389"/>
        <dbReference type="ChEBI" id="CHEBI:30616"/>
        <dbReference type="ChEBI" id="CHEBI:33019"/>
        <dbReference type="ChEBI" id="CHEBI:58165"/>
        <dbReference type="EC" id="4.6.1.1"/>
    </reaction>
</comment>
<dbReference type="InterPro" id="IPR001054">
    <property type="entry name" value="A/G_cyclase"/>
</dbReference>
<evidence type="ECO:0000313" key="18">
    <source>
        <dbReference type="Proteomes" id="UP000593567"/>
    </source>
</evidence>
<keyword evidence="13 14" id="KW-0456">Lyase</keyword>
<feature type="transmembrane region" description="Helical" evidence="15">
    <location>
        <begin position="612"/>
        <end position="631"/>
    </location>
</feature>
<gene>
    <name evidence="17" type="ORF">EB796_015905</name>
</gene>
<keyword evidence="5 15" id="KW-0812">Transmembrane</keyword>
<dbReference type="GO" id="GO:0005524">
    <property type="term" value="F:ATP binding"/>
    <property type="evidence" value="ECO:0007669"/>
    <property type="project" value="UniProtKB-KW"/>
</dbReference>
<dbReference type="AlphaFoldDB" id="A0A7J7JJ54"/>
<evidence type="ECO:0000256" key="11">
    <source>
        <dbReference type="ARBA" id="ARBA00022998"/>
    </source>
</evidence>
<dbReference type="FunFam" id="3.30.70.1230:FF:000024">
    <property type="entry name" value="ACXA, isoform A"/>
    <property type="match status" value="1"/>
</dbReference>
<feature type="transmembrane region" description="Helical" evidence="15">
    <location>
        <begin position="759"/>
        <end position="780"/>
    </location>
</feature>
<dbReference type="EC" id="4.6.1.1" evidence="4"/>
<feature type="domain" description="Guanylate cyclase" evidence="16">
    <location>
        <begin position="846"/>
        <end position="995"/>
    </location>
</feature>
<evidence type="ECO:0000256" key="2">
    <source>
        <dbReference type="ARBA" id="ARBA00001946"/>
    </source>
</evidence>
<dbReference type="GO" id="GO:0004016">
    <property type="term" value="F:adenylate cyclase activity"/>
    <property type="evidence" value="ECO:0007669"/>
    <property type="project" value="UniProtKB-EC"/>
</dbReference>
<sequence length="1057" mass="119727">MSFAESFVSQSEVTGEEAKLLKKKEEEILAKIDVLSERYLAMRKRIPLLVVTVLTMCLTMAFVVLIVWFKQRPLKMIVIVQLFLGCLLIVGCALTTVVISMNYPFYKSIKYVSLSMWCVTFAWIIVGSLDSPFTVTVVLAIIIILLYVVLPVPILWAVIGGCVTVVAEGCRHIRDVEDHPIHLKHYVTIINELCCLLAANVFGAYIKCVTDRFHHRTFVQTYEDLKARIVLEEERQCQEQLLLSIIPADLAYQMRQSMLDKLSVSTNSDSNNELSTKQLWHEFYIREHKQVSILFADLVNFTQLTTKCTAKELVTMLNEIYGKFDVLARMNDCMRIKTLGDCYCCVSGMPVSRPQHAENAVKTGLEMIQAIKSIQESTASVLDMRIGIHSGNVLCGVLGMTKWKYDIWSEDVVYANFLESTGVPGKVHISETTKSQLSGAYSFTQVQPAVVDTHDEAHQTYYVTQVISCSSPVEKKIAFQRTKSFTNNSSTQQLCTFLQTWGAPKPFEDLSACNDSKDTIMSRSYDMLEASVDSTFLSKPLKADCRPCLKRQLDSCCFEMRSKPRAHAVCDSSALSLQAESAPLLSLTLLIYFLFIAILNCTIFHSHFSVKIMSIVCIIFVGFVIFFYSERKHNQGRKPRKKYLLIAYYLLLTYTVLIHTSYILITQYIGITLEPNLTNCTSDYTKEIVGRDADLLMISRGGDMLLILPIYLFIYTNTLIKLIINSILLAILIPLLLSRDAMYFLPYKELLRLESHERVIPTLVVAVVCYLFISSVMCLYSKQMENGCQALKEWKTQFSVENLEVEKMKSLTKLLLMNILPQHVASYYFERRLLGELYHESYDNVCIMFATVVNFDQFFHMSSDYNKENQSLRLLNEIIGDFDLLLSKPKFSSIEKMKTVGSTYMAAAGLQTYADAGYGDIVNESTVTTHQLVKTMVDFAIAFYSVLESINKHSFNNFQLRIGLSHGPVIAGVVGAQKPQYDVWGDTVNMASRMDSEGVVDAIQMTENTAAILEAENYPIECRGQITVKGKHKMMTTYLLKPLQHPSVRSASVRESR</sequence>
<protein>
    <recommendedName>
        <fullName evidence="4">adenylate cyclase</fullName>
        <ecNumber evidence="4">4.6.1.1</ecNumber>
    </recommendedName>
</protein>
<comment type="similarity">
    <text evidence="14">Belongs to the adenylyl cyclase class-4/guanylyl cyclase family.</text>
</comment>
<comment type="cofactor">
    <cofactor evidence="2">
        <name>Mg(2+)</name>
        <dbReference type="ChEBI" id="CHEBI:18420"/>
    </cofactor>
</comment>
<evidence type="ECO:0000256" key="8">
    <source>
        <dbReference type="ARBA" id="ARBA00022840"/>
    </source>
</evidence>
<feature type="domain" description="Guanylate cyclase" evidence="16">
    <location>
        <begin position="292"/>
        <end position="419"/>
    </location>
</feature>
<keyword evidence="12 15" id="KW-0472">Membrane</keyword>